<organism evidence="1 2">
    <name type="scientific">Armillaria ostoyae</name>
    <name type="common">Armillaria root rot fungus</name>
    <dbReference type="NCBI Taxonomy" id="47428"/>
    <lineage>
        <taxon>Eukaryota</taxon>
        <taxon>Fungi</taxon>
        <taxon>Dikarya</taxon>
        <taxon>Basidiomycota</taxon>
        <taxon>Agaricomycotina</taxon>
        <taxon>Agaricomycetes</taxon>
        <taxon>Agaricomycetidae</taxon>
        <taxon>Agaricales</taxon>
        <taxon>Marasmiineae</taxon>
        <taxon>Physalacriaceae</taxon>
        <taxon>Armillaria</taxon>
    </lineage>
</organism>
<proteinExistence type="predicted"/>
<keyword evidence="2" id="KW-1185">Reference proteome</keyword>
<accession>A0A284RP40</accession>
<evidence type="ECO:0000313" key="1">
    <source>
        <dbReference type="EMBL" id="SJL10508.1"/>
    </source>
</evidence>
<name>A0A284RP40_ARMOS</name>
<dbReference type="EMBL" id="FUEG01000012">
    <property type="protein sequence ID" value="SJL10508.1"/>
    <property type="molecule type" value="Genomic_DNA"/>
</dbReference>
<gene>
    <name evidence="1" type="ORF">ARMOST_13894</name>
</gene>
<dbReference type="Proteomes" id="UP000219338">
    <property type="component" value="Unassembled WGS sequence"/>
</dbReference>
<protein>
    <submittedName>
        <fullName evidence="1">Uncharacterized protein</fullName>
    </submittedName>
</protein>
<reference evidence="2" key="1">
    <citation type="journal article" date="2017" name="Nat. Ecol. Evol.">
        <title>Genome expansion and lineage-specific genetic innovations in the forest pathogenic fungi Armillaria.</title>
        <authorList>
            <person name="Sipos G."/>
            <person name="Prasanna A.N."/>
            <person name="Walter M.C."/>
            <person name="O'Connor E."/>
            <person name="Balint B."/>
            <person name="Krizsan K."/>
            <person name="Kiss B."/>
            <person name="Hess J."/>
            <person name="Varga T."/>
            <person name="Slot J."/>
            <person name="Riley R."/>
            <person name="Boka B."/>
            <person name="Rigling D."/>
            <person name="Barry K."/>
            <person name="Lee J."/>
            <person name="Mihaltcheva S."/>
            <person name="LaButti K."/>
            <person name="Lipzen A."/>
            <person name="Waldron R."/>
            <person name="Moloney N.M."/>
            <person name="Sperisen C."/>
            <person name="Kredics L."/>
            <person name="Vagvoelgyi C."/>
            <person name="Patrignani A."/>
            <person name="Fitzpatrick D."/>
            <person name="Nagy I."/>
            <person name="Doyle S."/>
            <person name="Anderson J.B."/>
            <person name="Grigoriev I.V."/>
            <person name="Gueldener U."/>
            <person name="Muensterkoetter M."/>
            <person name="Nagy L.G."/>
        </authorList>
    </citation>
    <scope>NUCLEOTIDE SEQUENCE [LARGE SCALE GENOMIC DNA]</scope>
    <source>
        <strain evidence="2">C18/9</strain>
    </source>
</reference>
<dbReference type="AlphaFoldDB" id="A0A284RP40"/>
<evidence type="ECO:0000313" key="2">
    <source>
        <dbReference type="Proteomes" id="UP000219338"/>
    </source>
</evidence>
<sequence>MTLLSDIIRRGVYISKVTLNPRSGGWSSRISLGGTQRPWSTPCLSATYQCPICRSDRRFFFTVATLPPQ</sequence>